<evidence type="ECO:0000313" key="1">
    <source>
        <dbReference type="EMBL" id="GGK87633.1"/>
    </source>
</evidence>
<dbReference type="Pfam" id="PF11482">
    <property type="entry name" value="DUF3208"/>
    <property type="match status" value="1"/>
</dbReference>
<accession>A0ABQ2FDG4</accession>
<reference evidence="2" key="1">
    <citation type="journal article" date="2019" name="Int. J. Syst. Evol. Microbiol.">
        <title>The Global Catalogue of Microorganisms (GCM) 10K type strain sequencing project: providing services to taxonomists for standard genome sequencing and annotation.</title>
        <authorList>
            <consortium name="The Broad Institute Genomics Platform"/>
            <consortium name="The Broad Institute Genome Sequencing Center for Infectious Disease"/>
            <person name="Wu L."/>
            <person name="Ma J."/>
        </authorList>
    </citation>
    <scope>NUCLEOTIDE SEQUENCE [LARGE SCALE GENOMIC DNA]</scope>
    <source>
        <strain evidence="2">JCM 19173</strain>
    </source>
</reference>
<evidence type="ECO:0000313" key="2">
    <source>
        <dbReference type="Proteomes" id="UP000604341"/>
    </source>
</evidence>
<gene>
    <name evidence="1" type="ORF">GCM10010844_02740</name>
</gene>
<evidence type="ECO:0008006" key="3">
    <source>
        <dbReference type="Google" id="ProtNLM"/>
    </source>
</evidence>
<organism evidence="1 2">
    <name type="scientific">Deinococcus radiotolerans</name>
    <dbReference type="NCBI Taxonomy" id="1309407"/>
    <lineage>
        <taxon>Bacteria</taxon>
        <taxon>Thermotogati</taxon>
        <taxon>Deinococcota</taxon>
        <taxon>Deinococci</taxon>
        <taxon>Deinococcales</taxon>
        <taxon>Deinococcaceae</taxon>
        <taxon>Deinococcus</taxon>
    </lineage>
</organism>
<dbReference type="InterPro" id="IPR021576">
    <property type="entry name" value="DUF3208"/>
</dbReference>
<dbReference type="Proteomes" id="UP000604341">
    <property type="component" value="Unassembled WGS sequence"/>
</dbReference>
<dbReference type="EMBL" id="BMPE01000001">
    <property type="protein sequence ID" value="GGK87633.1"/>
    <property type="molecule type" value="Genomic_DNA"/>
</dbReference>
<keyword evidence="2" id="KW-1185">Reference proteome</keyword>
<sequence>MLCLVSISESRPGGRAAVRLLQGYVWHPQEAEIDLETFLPHELDLPEPGDHGGDQESAHVLWDTVNAPFAFFENGEPTASQAFYQFTVLRVYEPRPDNDALHADARAASQLLGPLLESTPDGVGWQLWEDLRDL</sequence>
<proteinExistence type="predicted"/>
<comment type="caution">
    <text evidence="1">The sequence shown here is derived from an EMBL/GenBank/DDBJ whole genome shotgun (WGS) entry which is preliminary data.</text>
</comment>
<dbReference type="RefSeq" id="WP_189067175.1">
    <property type="nucleotide sequence ID" value="NZ_BMPE01000001.1"/>
</dbReference>
<name>A0ABQ2FDG4_9DEIO</name>
<dbReference type="Gene3D" id="3.30.70.2290">
    <property type="entry name" value="Protein of unknown function (DUF3208)"/>
    <property type="match status" value="1"/>
</dbReference>
<protein>
    <recommendedName>
        <fullName evidence="3">DUF3208 domain-containing protein</fullName>
    </recommendedName>
</protein>